<dbReference type="EMBL" id="CAKOGP040002191">
    <property type="protein sequence ID" value="CAJ1964590.1"/>
    <property type="molecule type" value="Genomic_DNA"/>
</dbReference>
<dbReference type="Proteomes" id="UP001295423">
    <property type="component" value="Unassembled WGS sequence"/>
</dbReference>
<comment type="caution">
    <text evidence="2">The sequence shown here is derived from an EMBL/GenBank/DDBJ whole genome shotgun (WGS) entry which is preliminary data.</text>
</comment>
<keyword evidence="1" id="KW-0732">Signal</keyword>
<reference evidence="2" key="1">
    <citation type="submission" date="2023-08" db="EMBL/GenBank/DDBJ databases">
        <authorList>
            <person name="Audoor S."/>
            <person name="Bilcke G."/>
        </authorList>
    </citation>
    <scope>NUCLEOTIDE SEQUENCE</scope>
</reference>
<evidence type="ECO:0000313" key="3">
    <source>
        <dbReference type="Proteomes" id="UP001295423"/>
    </source>
</evidence>
<gene>
    <name evidence="2" type="ORF">CYCCA115_LOCUS20705</name>
</gene>
<evidence type="ECO:0000313" key="2">
    <source>
        <dbReference type="EMBL" id="CAJ1964590.1"/>
    </source>
</evidence>
<feature type="chain" id="PRO_5042021522" evidence="1">
    <location>
        <begin position="19"/>
        <end position="235"/>
    </location>
</feature>
<proteinExistence type="predicted"/>
<evidence type="ECO:0000256" key="1">
    <source>
        <dbReference type="SAM" id="SignalP"/>
    </source>
</evidence>
<dbReference type="AlphaFoldDB" id="A0AAD2G7K9"/>
<name>A0AAD2G7K9_9STRA</name>
<feature type="signal peptide" evidence="1">
    <location>
        <begin position="1"/>
        <end position="18"/>
    </location>
</feature>
<accession>A0AAD2G7K9</accession>
<organism evidence="2 3">
    <name type="scientific">Cylindrotheca closterium</name>
    <dbReference type="NCBI Taxonomy" id="2856"/>
    <lineage>
        <taxon>Eukaryota</taxon>
        <taxon>Sar</taxon>
        <taxon>Stramenopiles</taxon>
        <taxon>Ochrophyta</taxon>
        <taxon>Bacillariophyta</taxon>
        <taxon>Bacillariophyceae</taxon>
        <taxon>Bacillariophycidae</taxon>
        <taxon>Bacillariales</taxon>
        <taxon>Bacillariaceae</taxon>
        <taxon>Cylindrotheca</taxon>
    </lineage>
</organism>
<protein>
    <submittedName>
        <fullName evidence="2">Uncharacterized protein</fullName>
    </submittedName>
</protein>
<keyword evidence="3" id="KW-1185">Reference proteome</keyword>
<sequence length="235" mass="26066">MDLPYILFFVLFLGTLQATNGFTTSGRIPHLRLLSNSGEVVSSSSCCLFVETTLSEAEADLLPSIREAIEETGDELAIPSWIEAIELVCSKTGLPEDSAEIALAKANGWRAWVKVTSKFAKKYMKTYIPKKDKLEAALDWAITGPLQFSEEQLAAAVVRTPEVYLMEPEKNFEKARSVAPKAFQNTEQFTELATSDPSVLSLTFNCVDSGCNSECGNCWVSYDNRKRIKQPDIFD</sequence>